<evidence type="ECO:0000256" key="2">
    <source>
        <dbReference type="SAM" id="MobiDB-lite"/>
    </source>
</evidence>
<gene>
    <name evidence="3" type="ORF">PG996_013863</name>
</gene>
<evidence type="ECO:0000256" key="1">
    <source>
        <dbReference type="SAM" id="Coils"/>
    </source>
</evidence>
<feature type="compositionally biased region" description="Acidic residues" evidence="2">
    <location>
        <begin position="232"/>
        <end position="246"/>
    </location>
</feature>
<name>A0ABR1TJ89_9PEZI</name>
<evidence type="ECO:0000313" key="4">
    <source>
        <dbReference type="Proteomes" id="UP001446871"/>
    </source>
</evidence>
<keyword evidence="1" id="KW-0175">Coiled coil</keyword>
<proteinExistence type="predicted"/>
<protein>
    <submittedName>
        <fullName evidence="3">Ankyrin</fullName>
    </submittedName>
</protein>
<dbReference type="EMBL" id="JAQQWM010000009">
    <property type="protein sequence ID" value="KAK8045799.1"/>
    <property type="molecule type" value="Genomic_DNA"/>
</dbReference>
<evidence type="ECO:0000313" key="3">
    <source>
        <dbReference type="EMBL" id="KAK8045799.1"/>
    </source>
</evidence>
<sequence length="440" mass="49062">MTARFAHSAVVVCEAPIDPAASAAVSFHVETTSSPSAPVLFTFSIDTADREPPFQITPDRISSLTRTIHDHTTQLVDSPPRMELVRQLLGSTRRNLLRLHFQLRNCGQLVSPAGGVVSEPQKSGTDIITLLAGTSVFSVYMPHDALPKATYNIFFKAVRPFLGSAFAHPAAAPERPQLLPTVDQDDCHVYDQKRHSSSPPIYVNEDDGRTPGSHESDNDTVAVTTPSGYGPIDDDEELPGYPESEDEHFASAPANDRKRHFRGSSEESRDRATSKRGRLWSPDAQAFVETESPSPSVKVNLDYSNNLLVAIEARMRLQDERIEKLDAENRQCNNRNVELERRVAELEVCVRELQGLESRVDELGEQHEVLEETVANMDVYQSELEADCSRVGLELAEIRDMSRDAIIDEINEKVQDSIGDVVVMYREELRRKLISTLQDT</sequence>
<feature type="region of interest" description="Disordered" evidence="2">
    <location>
        <begin position="191"/>
        <end position="278"/>
    </location>
</feature>
<keyword evidence="4" id="KW-1185">Reference proteome</keyword>
<feature type="coiled-coil region" evidence="1">
    <location>
        <begin position="308"/>
        <end position="373"/>
    </location>
</feature>
<accession>A0ABR1TJ89</accession>
<organism evidence="3 4">
    <name type="scientific">Apiospora saccharicola</name>
    <dbReference type="NCBI Taxonomy" id="335842"/>
    <lineage>
        <taxon>Eukaryota</taxon>
        <taxon>Fungi</taxon>
        <taxon>Dikarya</taxon>
        <taxon>Ascomycota</taxon>
        <taxon>Pezizomycotina</taxon>
        <taxon>Sordariomycetes</taxon>
        <taxon>Xylariomycetidae</taxon>
        <taxon>Amphisphaeriales</taxon>
        <taxon>Apiosporaceae</taxon>
        <taxon>Apiospora</taxon>
    </lineage>
</organism>
<feature type="compositionally biased region" description="Basic and acidic residues" evidence="2">
    <location>
        <begin position="263"/>
        <end position="273"/>
    </location>
</feature>
<dbReference type="Proteomes" id="UP001446871">
    <property type="component" value="Unassembled WGS sequence"/>
</dbReference>
<reference evidence="3 4" key="1">
    <citation type="submission" date="2023-01" db="EMBL/GenBank/DDBJ databases">
        <title>Analysis of 21 Apiospora genomes using comparative genomics revels a genus with tremendous synthesis potential of carbohydrate active enzymes and secondary metabolites.</title>
        <authorList>
            <person name="Sorensen T."/>
        </authorList>
    </citation>
    <scope>NUCLEOTIDE SEQUENCE [LARGE SCALE GENOMIC DNA]</scope>
    <source>
        <strain evidence="3 4">CBS 83171</strain>
    </source>
</reference>
<feature type="compositionally biased region" description="Basic and acidic residues" evidence="2">
    <location>
        <begin position="206"/>
        <end position="217"/>
    </location>
</feature>
<comment type="caution">
    <text evidence="3">The sequence shown here is derived from an EMBL/GenBank/DDBJ whole genome shotgun (WGS) entry which is preliminary data.</text>
</comment>